<protein>
    <submittedName>
        <fullName evidence="1">Uncharacterized protein</fullName>
    </submittedName>
</protein>
<dbReference type="EMBL" id="LR746272">
    <property type="protein sequence ID" value="CAA7403205.1"/>
    <property type="molecule type" value="Genomic_DNA"/>
</dbReference>
<accession>A0A7I8L1N4</accession>
<evidence type="ECO:0000313" key="1">
    <source>
        <dbReference type="EMBL" id="CAA7403205.1"/>
    </source>
</evidence>
<reference evidence="1" key="1">
    <citation type="submission" date="2020-02" db="EMBL/GenBank/DDBJ databases">
        <authorList>
            <person name="Scholz U."/>
            <person name="Mascher M."/>
            <person name="Fiebig A."/>
        </authorList>
    </citation>
    <scope>NUCLEOTIDE SEQUENCE</scope>
</reference>
<gene>
    <name evidence="1" type="ORF">SI8410_09013883</name>
</gene>
<proteinExistence type="predicted"/>
<dbReference type="AlphaFoldDB" id="A0A7I8L1N4"/>
<evidence type="ECO:0000313" key="2">
    <source>
        <dbReference type="Proteomes" id="UP000663760"/>
    </source>
</evidence>
<keyword evidence="2" id="KW-1185">Reference proteome</keyword>
<organism evidence="1 2">
    <name type="scientific">Spirodela intermedia</name>
    <name type="common">Intermediate duckweed</name>
    <dbReference type="NCBI Taxonomy" id="51605"/>
    <lineage>
        <taxon>Eukaryota</taxon>
        <taxon>Viridiplantae</taxon>
        <taxon>Streptophyta</taxon>
        <taxon>Embryophyta</taxon>
        <taxon>Tracheophyta</taxon>
        <taxon>Spermatophyta</taxon>
        <taxon>Magnoliopsida</taxon>
        <taxon>Liliopsida</taxon>
        <taxon>Araceae</taxon>
        <taxon>Lemnoideae</taxon>
        <taxon>Spirodela</taxon>
    </lineage>
</organism>
<name>A0A7I8L1N4_SPIIN</name>
<sequence length="71" mass="7931">MSDSGVALPPYSGARYPMVPARTVVEVVRSVPWARRAKPKSPRWASKSASRRTLLGLTSRWTTVPPHSSWR</sequence>
<dbReference type="Proteomes" id="UP000663760">
    <property type="component" value="Chromosome 9"/>
</dbReference>